<keyword evidence="1" id="KW-1133">Transmembrane helix</keyword>
<proteinExistence type="predicted"/>
<comment type="caution">
    <text evidence="2">The sequence shown here is derived from an EMBL/GenBank/DDBJ whole genome shotgun (WGS) entry which is preliminary data.</text>
</comment>
<dbReference type="AlphaFoldDB" id="A0A645CFL4"/>
<accession>A0A645CFL4</accession>
<evidence type="ECO:0000256" key="1">
    <source>
        <dbReference type="SAM" id="Phobius"/>
    </source>
</evidence>
<keyword evidence="1" id="KW-0472">Membrane</keyword>
<keyword evidence="1" id="KW-0812">Transmembrane</keyword>
<reference evidence="2" key="1">
    <citation type="submission" date="2019-08" db="EMBL/GenBank/DDBJ databases">
        <authorList>
            <person name="Kucharzyk K."/>
            <person name="Murdoch R.W."/>
            <person name="Higgins S."/>
            <person name="Loffler F."/>
        </authorList>
    </citation>
    <scope>NUCLEOTIDE SEQUENCE</scope>
</reference>
<organism evidence="2">
    <name type="scientific">bioreactor metagenome</name>
    <dbReference type="NCBI Taxonomy" id="1076179"/>
    <lineage>
        <taxon>unclassified sequences</taxon>
        <taxon>metagenomes</taxon>
        <taxon>ecological metagenomes</taxon>
    </lineage>
</organism>
<evidence type="ECO:0008006" key="3">
    <source>
        <dbReference type="Google" id="ProtNLM"/>
    </source>
</evidence>
<dbReference type="SUPFAM" id="SSF56300">
    <property type="entry name" value="Metallo-dependent phosphatases"/>
    <property type="match status" value="1"/>
</dbReference>
<name>A0A645CFL4_9ZZZZ</name>
<evidence type="ECO:0000313" key="2">
    <source>
        <dbReference type="EMBL" id="MPM75779.1"/>
    </source>
</evidence>
<protein>
    <recommendedName>
        <fullName evidence="3">Calcineurin-like phosphoesterase domain-containing protein</fullName>
    </recommendedName>
</protein>
<dbReference type="InterPro" id="IPR029052">
    <property type="entry name" value="Metallo-depent_PP-like"/>
</dbReference>
<dbReference type="EMBL" id="VSSQ01026853">
    <property type="protein sequence ID" value="MPM75779.1"/>
    <property type="molecule type" value="Genomic_DNA"/>
</dbReference>
<sequence length="169" mass="18578">MIFTGDVNEPPCPSSSNNGLFDAFLNNGDVFLAVNGHDHTNSYIGSLHGIDLANAPGSSFTSYGSEDTRGVRLFRFTEHNVKNYETVHVRYGEYNSPASFGYLRYFFTTTIGLNGVPSMAKFVILFLVVLIAAVVILIIALKKRKKKRKLAAQATAVEPKPKKTSKSKN</sequence>
<dbReference type="GO" id="GO:0016788">
    <property type="term" value="F:hydrolase activity, acting on ester bonds"/>
    <property type="evidence" value="ECO:0007669"/>
    <property type="project" value="TreeGrafter"/>
</dbReference>
<feature type="transmembrane region" description="Helical" evidence="1">
    <location>
        <begin position="122"/>
        <end position="141"/>
    </location>
</feature>
<gene>
    <name evidence="2" type="ORF">SDC9_122773</name>
</gene>
<dbReference type="GO" id="GO:0005737">
    <property type="term" value="C:cytoplasm"/>
    <property type="evidence" value="ECO:0007669"/>
    <property type="project" value="TreeGrafter"/>
</dbReference>
<dbReference type="PANTHER" id="PTHR32440">
    <property type="entry name" value="PHOSPHATASE DCR2-RELATED-RELATED"/>
    <property type="match status" value="1"/>
</dbReference>